<dbReference type="EMBL" id="LBPY01000008">
    <property type="protein sequence ID" value="KKP66384.1"/>
    <property type="molecule type" value="Genomic_DNA"/>
</dbReference>
<comment type="caution">
    <text evidence="2">The sequence shown here is derived from an EMBL/GenBank/DDBJ whole genome shotgun (WGS) entry which is preliminary data.</text>
</comment>
<dbReference type="Proteomes" id="UP000034952">
    <property type="component" value="Unassembled WGS sequence"/>
</dbReference>
<organism evidence="2 3">
    <name type="scientific">Candidatus Nomurabacteria bacterium GW2011_GWE1_35_16</name>
    <dbReference type="NCBI Taxonomy" id="1618761"/>
    <lineage>
        <taxon>Bacteria</taxon>
        <taxon>Candidatus Nomuraibacteriota</taxon>
    </lineage>
</organism>
<protein>
    <submittedName>
        <fullName evidence="2">YceI family protein</fullName>
    </submittedName>
</protein>
<dbReference type="SUPFAM" id="SSF101874">
    <property type="entry name" value="YceI-like"/>
    <property type="match status" value="1"/>
</dbReference>
<proteinExistence type="predicted"/>
<dbReference type="InterPro" id="IPR036761">
    <property type="entry name" value="TTHA0802/YceI-like_sf"/>
</dbReference>
<dbReference type="Pfam" id="PF04264">
    <property type="entry name" value="YceI"/>
    <property type="match status" value="1"/>
</dbReference>
<reference evidence="2 3" key="1">
    <citation type="journal article" date="2015" name="Nature">
        <title>rRNA introns, odd ribosomes, and small enigmatic genomes across a large radiation of phyla.</title>
        <authorList>
            <person name="Brown C.T."/>
            <person name="Hug L.A."/>
            <person name="Thomas B.C."/>
            <person name="Sharon I."/>
            <person name="Castelle C.J."/>
            <person name="Singh A."/>
            <person name="Wilkins M.J."/>
            <person name="Williams K.H."/>
            <person name="Banfield J.F."/>
        </authorList>
    </citation>
    <scope>NUCLEOTIDE SEQUENCE [LARGE SCALE GENOMIC DNA]</scope>
</reference>
<dbReference type="InterPro" id="IPR007372">
    <property type="entry name" value="Lipid/polyisoprenoid-bd_YceI"/>
</dbReference>
<dbReference type="PATRIC" id="fig|1618761.3.peg.423"/>
<evidence type="ECO:0000313" key="3">
    <source>
        <dbReference type="Proteomes" id="UP000034952"/>
    </source>
</evidence>
<dbReference type="AlphaFoldDB" id="A0A0G0BAM3"/>
<accession>A0A0G0BAM3</accession>
<evidence type="ECO:0000259" key="1">
    <source>
        <dbReference type="SMART" id="SM00867"/>
    </source>
</evidence>
<name>A0A0G0BAM3_9BACT</name>
<gene>
    <name evidence="2" type="ORF">UR64_C0008G0022</name>
</gene>
<feature type="domain" description="Lipid/polyisoprenoid-binding YceI-like" evidence="1">
    <location>
        <begin position="3"/>
        <end position="172"/>
    </location>
</feature>
<dbReference type="Gene3D" id="2.40.128.110">
    <property type="entry name" value="Lipid/polyisoprenoid-binding, YceI-like"/>
    <property type="match status" value="1"/>
</dbReference>
<evidence type="ECO:0000313" key="2">
    <source>
        <dbReference type="EMBL" id="KKP66384.1"/>
    </source>
</evidence>
<dbReference type="SMART" id="SM00867">
    <property type="entry name" value="YceI"/>
    <property type="match status" value="1"/>
</dbReference>
<dbReference type="PANTHER" id="PTHR34406">
    <property type="entry name" value="PROTEIN YCEI"/>
    <property type="match status" value="1"/>
</dbReference>
<sequence length="176" mass="19650">MNKWSIDTMHSIIGFKVKHLMISNIRGQFNKFDGSVEMEDSDFIKASIKFKAETNSISTNNTDRDGHLMSPDFFDVTKFPVISFVSKEITEKGDNNFVVTGDLEIHGVVKEVNLDVKLNGIGENMNHQSIMSFDALGTINRKDFGLNWSATLDKGEIVVSDNVDLDISVELVKSNS</sequence>
<dbReference type="PANTHER" id="PTHR34406:SF1">
    <property type="entry name" value="PROTEIN YCEI"/>
    <property type="match status" value="1"/>
</dbReference>